<dbReference type="RefSeq" id="WP_378226986.1">
    <property type="nucleotide sequence ID" value="NZ_JBHSRD010000003.1"/>
</dbReference>
<name>A0ABW1JC43_9ACTN</name>
<keyword evidence="1" id="KW-0472">Membrane</keyword>
<evidence type="ECO:0000256" key="1">
    <source>
        <dbReference type="SAM" id="Phobius"/>
    </source>
</evidence>
<accession>A0ABW1JC43</accession>
<dbReference type="Proteomes" id="UP001596189">
    <property type="component" value="Unassembled WGS sequence"/>
</dbReference>
<sequence>MADRTGRLRGPWVAGVGLATAVMLIVAAAWWTTHPKAFLDSPNYEAAAALPTEGMHAIAFAVIDPGVGRHGTVTFRQITANVVQNDAGAGVHLSVCRLDPERLDGSVIGAIDVADLSDYCRTLEPVRGATFDLDAASARQSQIVLTITPTRPGVVKVNGVRVSYRQGLRFGEQTTGPHLTVTSNEPGSR</sequence>
<keyword evidence="3" id="KW-1185">Reference proteome</keyword>
<reference evidence="3" key="1">
    <citation type="journal article" date="2019" name="Int. J. Syst. Evol. Microbiol.">
        <title>The Global Catalogue of Microorganisms (GCM) 10K type strain sequencing project: providing services to taxonomists for standard genome sequencing and annotation.</title>
        <authorList>
            <consortium name="The Broad Institute Genomics Platform"/>
            <consortium name="The Broad Institute Genome Sequencing Center for Infectious Disease"/>
            <person name="Wu L."/>
            <person name="Ma J."/>
        </authorList>
    </citation>
    <scope>NUCLEOTIDE SEQUENCE [LARGE SCALE GENOMIC DNA]</scope>
    <source>
        <strain evidence="3">KACC 14249</strain>
    </source>
</reference>
<dbReference type="EMBL" id="JBHSRD010000003">
    <property type="protein sequence ID" value="MFC6006816.1"/>
    <property type="molecule type" value="Genomic_DNA"/>
</dbReference>
<keyword evidence="1" id="KW-0812">Transmembrane</keyword>
<feature type="transmembrane region" description="Helical" evidence="1">
    <location>
        <begin position="12"/>
        <end position="31"/>
    </location>
</feature>
<organism evidence="2 3">
    <name type="scientific">Angustibacter luteus</name>
    <dbReference type="NCBI Taxonomy" id="658456"/>
    <lineage>
        <taxon>Bacteria</taxon>
        <taxon>Bacillati</taxon>
        <taxon>Actinomycetota</taxon>
        <taxon>Actinomycetes</taxon>
        <taxon>Kineosporiales</taxon>
        <taxon>Kineosporiaceae</taxon>
    </lineage>
</organism>
<keyword evidence="1" id="KW-1133">Transmembrane helix</keyword>
<evidence type="ECO:0000313" key="3">
    <source>
        <dbReference type="Proteomes" id="UP001596189"/>
    </source>
</evidence>
<evidence type="ECO:0000313" key="2">
    <source>
        <dbReference type="EMBL" id="MFC6006816.1"/>
    </source>
</evidence>
<gene>
    <name evidence="2" type="ORF">ACFQDO_06695</name>
</gene>
<comment type="caution">
    <text evidence="2">The sequence shown here is derived from an EMBL/GenBank/DDBJ whole genome shotgun (WGS) entry which is preliminary data.</text>
</comment>
<proteinExistence type="predicted"/>
<protein>
    <submittedName>
        <fullName evidence="2">Uncharacterized protein</fullName>
    </submittedName>
</protein>